<dbReference type="PANTHER" id="PTHR43821">
    <property type="entry name" value="NAD(P)H NITROREDUCTASE YDJA-RELATED"/>
    <property type="match status" value="1"/>
</dbReference>
<proteinExistence type="predicted"/>
<sequence length="69" mass="7832">MQNVQLAAWDTGVGMQWSTGRITMEEPTYQLLGIDASQEYIIGFFYTGYPADISEPKRQPAGEFIRWVA</sequence>
<evidence type="ECO:0000313" key="3">
    <source>
        <dbReference type="Proteomes" id="UP001174909"/>
    </source>
</evidence>
<accession>A0AA35SGX4</accession>
<dbReference type="InterPro" id="IPR029479">
    <property type="entry name" value="Nitroreductase"/>
</dbReference>
<name>A0AA35SGX4_GEOBA</name>
<organism evidence="2 3">
    <name type="scientific">Geodia barretti</name>
    <name type="common">Barrett's horny sponge</name>
    <dbReference type="NCBI Taxonomy" id="519541"/>
    <lineage>
        <taxon>Eukaryota</taxon>
        <taxon>Metazoa</taxon>
        <taxon>Porifera</taxon>
        <taxon>Demospongiae</taxon>
        <taxon>Heteroscleromorpha</taxon>
        <taxon>Tetractinellida</taxon>
        <taxon>Astrophorina</taxon>
        <taxon>Geodiidae</taxon>
        <taxon>Geodia</taxon>
    </lineage>
</organism>
<dbReference type="Pfam" id="PF00881">
    <property type="entry name" value="Nitroreductase"/>
    <property type="match status" value="1"/>
</dbReference>
<feature type="domain" description="Nitroreductase" evidence="1">
    <location>
        <begin position="1"/>
        <end position="49"/>
    </location>
</feature>
<reference evidence="2" key="1">
    <citation type="submission" date="2023-03" db="EMBL/GenBank/DDBJ databases">
        <authorList>
            <person name="Steffen K."/>
            <person name="Cardenas P."/>
        </authorList>
    </citation>
    <scope>NUCLEOTIDE SEQUENCE</scope>
</reference>
<gene>
    <name evidence="2" type="ORF">GBAR_LOCUS16966</name>
</gene>
<protein>
    <submittedName>
        <fullName evidence="2">NAD(P)H nitroreductase YfhC</fullName>
    </submittedName>
</protein>
<dbReference type="SUPFAM" id="SSF55469">
    <property type="entry name" value="FMN-dependent nitroreductase-like"/>
    <property type="match status" value="1"/>
</dbReference>
<dbReference type="PANTHER" id="PTHR43821:SF1">
    <property type="entry name" value="NAD(P)H NITROREDUCTASE YDJA-RELATED"/>
    <property type="match status" value="1"/>
</dbReference>
<dbReference type="AlphaFoldDB" id="A0AA35SGX4"/>
<keyword evidence="3" id="KW-1185">Reference proteome</keyword>
<comment type="caution">
    <text evidence="2">The sequence shown here is derived from an EMBL/GenBank/DDBJ whole genome shotgun (WGS) entry which is preliminary data.</text>
</comment>
<dbReference type="Gene3D" id="3.40.109.10">
    <property type="entry name" value="NADH Oxidase"/>
    <property type="match status" value="1"/>
</dbReference>
<evidence type="ECO:0000313" key="2">
    <source>
        <dbReference type="EMBL" id="CAI8029895.1"/>
    </source>
</evidence>
<evidence type="ECO:0000259" key="1">
    <source>
        <dbReference type="Pfam" id="PF00881"/>
    </source>
</evidence>
<dbReference type="Proteomes" id="UP001174909">
    <property type="component" value="Unassembled WGS sequence"/>
</dbReference>
<dbReference type="EMBL" id="CASHTH010002442">
    <property type="protein sequence ID" value="CAI8029895.1"/>
    <property type="molecule type" value="Genomic_DNA"/>
</dbReference>
<dbReference type="InterPro" id="IPR052530">
    <property type="entry name" value="NAD(P)H_nitroreductase"/>
</dbReference>
<dbReference type="InterPro" id="IPR000415">
    <property type="entry name" value="Nitroreductase-like"/>
</dbReference>
<dbReference type="GO" id="GO:0140616">
    <property type="term" value="F:iodotyrosine deiodinase activity"/>
    <property type="evidence" value="ECO:0007669"/>
    <property type="project" value="UniProtKB-ARBA"/>
</dbReference>